<dbReference type="AlphaFoldDB" id="A0A178MDB5"/>
<dbReference type="GO" id="GO:0003700">
    <property type="term" value="F:DNA-binding transcription factor activity"/>
    <property type="evidence" value="ECO:0007669"/>
    <property type="project" value="InterPro"/>
</dbReference>
<dbReference type="EMBL" id="LWQS01000043">
    <property type="protein sequence ID" value="OAN46533.1"/>
    <property type="molecule type" value="Genomic_DNA"/>
</dbReference>
<keyword evidence="2 5" id="KW-0238">DNA-binding</keyword>
<dbReference type="SMART" id="SM01134">
    <property type="entry name" value="DeoRC"/>
    <property type="match status" value="1"/>
</dbReference>
<dbReference type="InterPro" id="IPR037171">
    <property type="entry name" value="NagB/RpiA_transferase-like"/>
</dbReference>
<evidence type="ECO:0000256" key="2">
    <source>
        <dbReference type="ARBA" id="ARBA00023125"/>
    </source>
</evidence>
<dbReference type="OrthoDB" id="9797223at2"/>
<keyword evidence="3" id="KW-0804">Transcription</keyword>
<dbReference type="SUPFAM" id="SSF100950">
    <property type="entry name" value="NagB/RpiA/CoA transferase-like"/>
    <property type="match status" value="1"/>
</dbReference>
<dbReference type="InterPro" id="IPR014036">
    <property type="entry name" value="DeoR-like_C"/>
</dbReference>
<dbReference type="Gene3D" id="1.10.10.10">
    <property type="entry name" value="Winged helix-like DNA-binding domain superfamily/Winged helix DNA-binding domain"/>
    <property type="match status" value="1"/>
</dbReference>
<organism evidence="5 6">
    <name type="scientific">Chloroflexus islandicus</name>
    <dbReference type="NCBI Taxonomy" id="1707952"/>
    <lineage>
        <taxon>Bacteria</taxon>
        <taxon>Bacillati</taxon>
        <taxon>Chloroflexota</taxon>
        <taxon>Chloroflexia</taxon>
        <taxon>Chloroflexales</taxon>
        <taxon>Chloroflexineae</taxon>
        <taxon>Chloroflexaceae</taxon>
        <taxon>Chloroflexus</taxon>
    </lineage>
</organism>
<accession>A0A178MDB5</accession>
<gene>
    <name evidence="5" type="ORF">A6A03_12100</name>
</gene>
<dbReference type="PRINTS" id="PR00037">
    <property type="entry name" value="HTHLACR"/>
</dbReference>
<keyword evidence="6" id="KW-1185">Reference proteome</keyword>
<name>A0A178MDB5_9CHLR</name>
<dbReference type="Gene3D" id="3.40.50.1360">
    <property type="match status" value="1"/>
</dbReference>
<reference evidence="5 6" key="1">
    <citation type="submission" date="2016-04" db="EMBL/GenBank/DDBJ databases">
        <title>Chloroflexus islandicus sp. nov., a thermophilic filamentous anoxygenic phototrophic bacterium from geyser Strokkur (Iceland).</title>
        <authorList>
            <person name="Gaisin V.A."/>
            <person name="Kalashnikov A.M."/>
            <person name="Sukhacheva M.V."/>
            <person name="Grouzdev D.S."/>
            <person name="Ivanov T.M."/>
            <person name="Kuznetsov B."/>
            <person name="Gorlenko V.M."/>
        </authorList>
    </citation>
    <scope>NUCLEOTIDE SEQUENCE [LARGE SCALE GENOMIC DNA]</scope>
    <source>
        <strain evidence="6">isl-2</strain>
    </source>
</reference>
<feature type="domain" description="HTH deoR-type" evidence="4">
    <location>
        <begin position="15"/>
        <end position="70"/>
    </location>
</feature>
<dbReference type="RefSeq" id="WP_066785596.1">
    <property type="nucleotide sequence ID" value="NZ_LWQS01000043.1"/>
</dbReference>
<keyword evidence="1" id="KW-0805">Transcription regulation</keyword>
<dbReference type="PANTHER" id="PTHR30363">
    <property type="entry name" value="HTH-TYPE TRANSCRIPTIONAL REGULATOR SRLR-RELATED"/>
    <property type="match status" value="1"/>
</dbReference>
<sequence length="265" mass="28921">MQPDDNAIGERSPLMLDRRSRIAELVRQRGSVRVNELAEFFGVTPVTIRNDLAALEREGVLIRDHGGAVALPATSALIAFEQRAGIRLEAKARIGAAAAQLVNPGDTILLDAGTTVVEMVKHLRQRTPLTVVTNALNVVIELRHLSDVQVWMLGGAVNYATFGTLGPLVEQNLAHLVVEKLFLAAESVDSSYGVTDSTSEIAQTKRALAHAARRIILLADSSKWQRRGFIKVLPLESIETVITDTDLPEIDLRRMEEAGVRVILV</sequence>
<dbReference type="Pfam" id="PF08220">
    <property type="entry name" value="HTH_DeoR"/>
    <property type="match status" value="1"/>
</dbReference>
<evidence type="ECO:0000256" key="1">
    <source>
        <dbReference type="ARBA" id="ARBA00023015"/>
    </source>
</evidence>
<dbReference type="PANTHER" id="PTHR30363:SF44">
    <property type="entry name" value="AGA OPERON TRANSCRIPTIONAL REPRESSOR-RELATED"/>
    <property type="match status" value="1"/>
</dbReference>
<protein>
    <submittedName>
        <fullName evidence="5">DNA-binding transcriptional regulator</fullName>
    </submittedName>
</protein>
<dbReference type="PROSITE" id="PS00894">
    <property type="entry name" value="HTH_DEOR_1"/>
    <property type="match status" value="1"/>
</dbReference>
<proteinExistence type="predicted"/>
<dbReference type="InterPro" id="IPR018356">
    <property type="entry name" value="Tscrpt_reg_HTH_DeoR_CS"/>
</dbReference>
<dbReference type="SUPFAM" id="SSF46785">
    <property type="entry name" value="Winged helix' DNA-binding domain"/>
    <property type="match status" value="1"/>
</dbReference>
<dbReference type="SMART" id="SM00420">
    <property type="entry name" value="HTH_DEOR"/>
    <property type="match status" value="1"/>
</dbReference>
<dbReference type="InterPro" id="IPR001034">
    <property type="entry name" value="DeoR_HTH"/>
</dbReference>
<comment type="caution">
    <text evidence="5">The sequence shown here is derived from an EMBL/GenBank/DDBJ whole genome shotgun (WGS) entry which is preliminary data.</text>
</comment>
<dbReference type="PROSITE" id="PS51000">
    <property type="entry name" value="HTH_DEOR_2"/>
    <property type="match status" value="1"/>
</dbReference>
<evidence type="ECO:0000259" key="4">
    <source>
        <dbReference type="PROSITE" id="PS51000"/>
    </source>
</evidence>
<dbReference type="STRING" id="1707952.A6A03_12100"/>
<dbReference type="InterPro" id="IPR036390">
    <property type="entry name" value="WH_DNA-bd_sf"/>
</dbReference>
<dbReference type="Proteomes" id="UP000078287">
    <property type="component" value="Unassembled WGS sequence"/>
</dbReference>
<evidence type="ECO:0000313" key="5">
    <source>
        <dbReference type="EMBL" id="OAN46533.1"/>
    </source>
</evidence>
<dbReference type="InterPro" id="IPR036388">
    <property type="entry name" value="WH-like_DNA-bd_sf"/>
</dbReference>
<dbReference type="Pfam" id="PF00455">
    <property type="entry name" value="DeoRC"/>
    <property type="match status" value="1"/>
</dbReference>
<evidence type="ECO:0000256" key="3">
    <source>
        <dbReference type="ARBA" id="ARBA00023163"/>
    </source>
</evidence>
<evidence type="ECO:0000313" key="6">
    <source>
        <dbReference type="Proteomes" id="UP000078287"/>
    </source>
</evidence>
<dbReference type="InterPro" id="IPR050313">
    <property type="entry name" value="Carb_Metab_HTH_regulators"/>
</dbReference>
<dbReference type="GO" id="GO:0003677">
    <property type="term" value="F:DNA binding"/>
    <property type="evidence" value="ECO:0007669"/>
    <property type="project" value="UniProtKB-KW"/>
</dbReference>